<evidence type="ECO:0000313" key="2">
    <source>
        <dbReference type="Proteomes" id="UP000216335"/>
    </source>
</evidence>
<organism evidence="1 2">
    <name type="scientific">Brucella melitensis</name>
    <dbReference type="NCBI Taxonomy" id="29459"/>
    <lineage>
        <taxon>Bacteria</taxon>
        <taxon>Pseudomonadati</taxon>
        <taxon>Pseudomonadota</taxon>
        <taxon>Alphaproteobacteria</taxon>
        <taxon>Hyphomicrobiales</taxon>
        <taxon>Brucellaceae</taxon>
        <taxon>Brucella/Ochrobactrum group</taxon>
        <taxon>Brucella</taxon>
    </lineage>
</organism>
<accession>A0AB36PYX3</accession>
<dbReference type="EMBL" id="NGJQ01000001">
    <property type="protein sequence ID" value="OZV64293.1"/>
    <property type="molecule type" value="Genomic_DNA"/>
</dbReference>
<evidence type="ECO:0000313" key="1">
    <source>
        <dbReference type="EMBL" id="OZV64293.1"/>
    </source>
</evidence>
<dbReference type="AlphaFoldDB" id="A0AB36PYX3"/>
<comment type="caution">
    <text evidence="1">The sequence shown here is derived from an EMBL/GenBank/DDBJ whole genome shotgun (WGS) entry which is preliminary data.</text>
</comment>
<dbReference type="Proteomes" id="UP000216335">
    <property type="component" value="Unassembled WGS sequence"/>
</dbReference>
<protein>
    <submittedName>
        <fullName evidence="1">ABC transporter substrate-binding protein</fullName>
    </submittedName>
</protein>
<proteinExistence type="predicted"/>
<name>A0AB36PYX3_BRUML</name>
<reference evidence="1 2" key="1">
    <citation type="submission" date="2017-05" db="EMBL/GenBank/DDBJ databases">
        <title>The genome sequence of the facultative intracellular pathogen Brucella melitensis KIV-L.</title>
        <authorList>
            <person name="Pisarenko S."/>
            <person name="Kovalev D."/>
            <person name="Khachaturova A."/>
            <person name="Kulichenko A."/>
        </authorList>
    </citation>
    <scope>NUCLEOTIDE SEQUENCE [LARGE SCALE GENOMIC DNA]</scope>
    <source>
        <strain evidence="1 2">KIV-L</strain>
    </source>
</reference>
<gene>
    <name evidence="1" type="ORF">BI318_02345</name>
</gene>
<sequence>MPERFRLKRSFETRALHSRRTTSITMQTCFFRYWQADFSFNAQYFIASMDWKIREVVMI</sequence>